<gene>
    <name evidence="10" type="ORF">BJX66DRAFT_352991</name>
</gene>
<feature type="compositionally biased region" description="Basic and acidic residues" evidence="7">
    <location>
        <begin position="68"/>
        <end position="77"/>
    </location>
</feature>
<evidence type="ECO:0000256" key="6">
    <source>
        <dbReference type="ARBA" id="ARBA00023136"/>
    </source>
</evidence>
<dbReference type="InterPro" id="IPR011701">
    <property type="entry name" value="MFS"/>
</dbReference>
<evidence type="ECO:0000256" key="1">
    <source>
        <dbReference type="ARBA" id="ARBA00004141"/>
    </source>
</evidence>
<feature type="transmembrane region" description="Helical" evidence="8">
    <location>
        <begin position="369"/>
        <end position="388"/>
    </location>
</feature>
<proteinExistence type="inferred from homology"/>
<feature type="transmembrane region" description="Helical" evidence="8">
    <location>
        <begin position="136"/>
        <end position="158"/>
    </location>
</feature>
<feature type="transmembrane region" description="Helical" evidence="8">
    <location>
        <begin position="338"/>
        <end position="357"/>
    </location>
</feature>
<evidence type="ECO:0000256" key="5">
    <source>
        <dbReference type="ARBA" id="ARBA00022989"/>
    </source>
</evidence>
<evidence type="ECO:0000259" key="9">
    <source>
        <dbReference type="PROSITE" id="PS50850"/>
    </source>
</evidence>
<organism evidence="10 11">
    <name type="scientific">Aspergillus keveii</name>
    <dbReference type="NCBI Taxonomy" id="714993"/>
    <lineage>
        <taxon>Eukaryota</taxon>
        <taxon>Fungi</taxon>
        <taxon>Dikarya</taxon>
        <taxon>Ascomycota</taxon>
        <taxon>Pezizomycotina</taxon>
        <taxon>Eurotiomycetes</taxon>
        <taxon>Eurotiomycetidae</taxon>
        <taxon>Eurotiales</taxon>
        <taxon>Aspergillaceae</taxon>
        <taxon>Aspergillus</taxon>
        <taxon>Aspergillus subgen. Nidulantes</taxon>
    </lineage>
</organism>
<dbReference type="SUPFAM" id="SSF103473">
    <property type="entry name" value="MFS general substrate transporter"/>
    <property type="match status" value="1"/>
</dbReference>
<feature type="region of interest" description="Disordered" evidence="7">
    <location>
        <begin position="35"/>
        <end position="93"/>
    </location>
</feature>
<feature type="transmembrane region" description="Helical" evidence="8">
    <location>
        <begin position="260"/>
        <end position="279"/>
    </location>
</feature>
<keyword evidence="4 8" id="KW-0812">Transmembrane</keyword>
<dbReference type="PROSITE" id="PS50850">
    <property type="entry name" value="MFS"/>
    <property type="match status" value="1"/>
</dbReference>
<dbReference type="InterPro" id="IPR050327">
    <property type="entry name" value="Proton-linked_MCT"/>
</dbReference>
<evidence type="ECO:0000256" key="3">
    <source>
        <dbReference type="ARBA" id="ARBA00022448"/>
    </source>
</evidence>
<keyword evidence="6 8" id="KW-0472">Membrane</keyword>
<accession>A0ABR4FXF8</accession>
<keyword evidence="11" id="KW-1185">Reference proteome</keyword>
<dbReference type="PANTHER" id="PTHR11360:SF224">
    <property type="entry name" value="MAJOR FACILITATOR SUPERFAMILY (MFS) PROFILE DOMAIN-CONTAINING PROTEIN-RELATED"/>
    <property type="match status" value="1"/>
</dbReference>
<name>A0ABR4FXF8_9EURO</name>
<evidence type="ECO:0000313" key="10">
    <source>
        <dbReference type="EMBL" id="KAL2787940.1"/>
    </source>
</evidence>
<dbReference type="InterPro" id="IPR036259">
    <property type="entry name" value="MFS_trans_sf"/>
</dbReference>
<dbReference type="PANTHER" id="PTHR11360">
    <property type="entry name" value="MONOCARBOXYLATE TRANSPORTER"/>
    <property type="match status" value="1"/>
</dbReference>
<comment type="subcellular location">
    <subcellularLocation>
        <location evidence="1">Membrane</location>
        <topology evidence="1">Multi-pass membrane protein</topology>
    </subcellularLocation>
</comment>
<reference evidence="10 11" key="1">
    <citation type="submission" date="2024-07" db="EMBL/GenBank/DDBJ databases">
        <title>Section-level genome sequencing and comparative genomics of Aspergillus sections Usti and Cavernicolus.</title>
        <authorList>
            <consortium name="Lawrence Berkeley National Laboratory"/>
            <person name="Nybo J.L."/>
            <person name="Vesth T.C."/>
            <person name="Theobald S."/>
            <person name="Frisvad J.C."/>
            <person name="Larsen T.O."/>
            <person name="Kjaerboelling I."/>
            <person name="Rothschild-Mancinelli K."/>
            <person name="Lyhne E.K."/>
            <person name="Kogle M.E."/>
            <person name="Barry K."/>
            <person name="Clum A."/>
            <person name="Na H."/>
            <person name="Ledsgaard L."/>
            <person name="Lin J."/>
            <person name="Lipzen A."/>
            <person name="Kuo A."/>
            <person name="Riley R."/>
            <person name="Mondo S."/>
            <person name="Labutti K."/>
            <person name="Haridas S."/>
            <person name="Pangalinan J."/>
            <person name="Salamov A.A."/>
            <person name="Simmons B.A."/>
            <person name="Magnuson J.K."/>
            <person name="Chen J."/>
            <person name="Drula E."/>
            <person name="Henrissat B."/>
            <person name="Wiebenga A."/>
            <person name="Lubbers R.J."/>
            <person name="Gomes A.C."/>
            <person name="Makela M.R."/>
            <person name="Stajich J."/>
            <person name="Grigoriev I.V."/>
            <person name="Mortensen U.H."/>
            <person name="De Vries R.P."/>
            <person name="Baker S.E."/>
            <person name="Andersen M.R."/>
        </authorList>
    </citation>
    <scope>NUCLEOTIDE SEQUENCE [LARGE SCALE GENOMIC DNA]</scope>
    <source>
        <strain evidence="10 11">CBS 209.92</strain>
    </source>
</reference>
<dbReference type="EMBL" id="JBFTWV010000087">
    <property type="protein sequence ID" value="KAL2787940.1"/>
    <property type="molecule type" value="Genomic_DNA"/>
</dbReference>
<feature type="transmembrane region" description="Helical" evidence="8">
    <location>
        <begin position="227"/>
        <end position="248"/>
    </location>
</feature>
<feature type="transmembrane region" description="Helical" evidence="8">
    <location>
        <begin position="431"/>
        <end position="448"/>
    </location>
</feature>
<evidence type="ECO:0000256" key="2">
    <source>
        <dbReference type="ARBA" id="ARBA00006727"/>
    </source>
</evidence>
<feature type="transmembrane region" description="Helical" evidence="8">
    <location>
        <begin position="394"/>
        <end position="419"/>
    </location>
</feature>
<feature type="transmembrane region" description="Helical" evidence="8">
    <location>
        <begin position="100"/>
        <end position="124"/>
    </location>
</feature>
<feature type="compositionally biased region" description="Low complexity" evidence="7">
    <location>
        <begin position="38"/>
        <end position="53"/>
    </location>
</feature>
<feature type="transmembrane region" description="Helical" evidence="8">
    <location>
        <begin position="304"/>
        <end position="326"/>
    </location>
</feature>
<evidence type="ECO:0000256" key="8">
    <source>
        <dbReference type="SAM" id="Phobius"/>
    </source>
</evidence>
<dbReference type="InterPro" id="IPR020846">
    <property type="entry name" value="MFS_dom"/>
</dbReference>
<dbReference type="Pfam" id="PF07690">
    <property type="entry name" value="MFS_1"/>
    <property type="match status" value="1"/>
</dbReference>
<dbReference type="Gene3D" id="1.20.1250.20">
    <property type="entry name" value="MFS general substrate transporter like domains"/>
    <property type="match status" value="2"/>
</dbReference>
<keyword evidence="3" id="KW-0813">Transport</keyword>
<feature type="domain" description="Major facilitator superfamily (MFS) profile" evidence="9">
    <location>
        <begin position="100"/>
        <end position="492"/>
    </location>
</feature>
<keyword evidence="5 8" id="KW-1133">Transmembrane helix</keyword>
<sequence length="492" mass="53864">MRFAGTMVHNPGDIIWAVVFYSNLVSQNMADYSLPQATSTSSSSMSFSPSSSTDMEKHTSQSHRPPRANRESDKASSEDIPPSMPTAPDPTDIPDGGLRAWAVVAGSWCCMFASMGWINCIGVFQDYYERNQLVSYSPTAIAWITSTETFMMFLGAPFFGKIFDNYGPRYLLLVGTACHVVGLMMTSLAKDYYQFFLAQALLSALGASALFYGCLNPIGTWFLKKRAFAFGIISAGSSLAGVILPIMISRLIPTVGFGWSMRAVTFLFLGLLIISNLTIRSRLPPKPTPVALSQFLAPFKEVPFCLIALGSFFFFWGVFLPTNFIILQAQHDGMSLELSQYLLAILNAGSVLGRILPGYVGDYLGRFNVMIVTTYLTSIFILAFWIPIHTNASLITFSALFGFTSGSFVSMIPAIVAQVTTDMRTIGVRNGSNFFVISLAALTGNPIAGALVERAEGDYLYLQVFCGVTMIVGSTFFLMARVVQVGWAWKRI</sequence>
<evidence type="ECO:0000256" key="7">
    <source>
        <dbReference type="SAM" id="MobiDB-lite"/>
    </source>
</evidence>
<feature type="transmembrane region" description="Helical" evidence="8">
    <location>
        <begin position="460"/>
        <end position="483"/>
    </location>
</feature>
<evidence type="ECO:0000256" key="4">
    <source>
        <dbReference type="ARBA" id="ARBA00022692"/>
    </source>
</evidence>
<comment type="similarity">
    <text evidence="2">Belongs to the major facilitator superfamily. Monocarboxylate porter (TC 2.A.1.13) family.</text>
</comment>
<protein>
    <submittedName>
        <fullName evidence="10">Riboflavin transporter MCH5</fullName>
    </submittedName>
</protein>
<feature type="transmembrane region" description="Helical" evidence="8">
    <location>
        <begin position="170"/>
        <end position="189"/>
    </location>
</feature>
<dbReference type="Proteomes" id="UP001610563">
    <property type="component" value="Unassembled WGS sequence"/>
</dbReference>
<evidence type="ECO:0000313" key="11">
    <source>
        <dbReference type="Proteomes" id="UP001610563"/>
    </source>
</evidence>
<comment type="caution">
    <text evidence="10">The sequence shown here is derived from an EMBL/GenBank/DDBJ whole genome shotgun (WGS) entry which is preliminary data.</text>
</comment>
<feature type="transmembrane region" description="Helical" evidence="8">
    <location>
        <begin position="195"/>
        <end position="215"/>
    </location>
</feature>